<evidence type="ECO:0000256" key="12">
    <source>
        <dbReference type="ARBA" id="ARBA00023773"/>
    </source>
</evidence>
<keyword evidence="9" id="KW-0862">Zinc</keyword>
<dbReference type="GO" id="GO:0046872">
    <property type="term" value="F:metal ion binding"/>
    <property type="evidence" value="ECO:0007669"/>
    <property type="project" value="UniProtKB-KW"/>
</dbReference>
<evidence type="ECO:0000256" key="1">
    <source>
        <dbReference type="ARBA" id="ARBA00004498"/>
    </source>
</evidence>
<dbReference type="Gene3D" id="2.60.40.4060">
    <property type="entry name" value="Reeler domain"/>
    <property type="match status" value="1"/>
</dbReference>
<feature type="signal peptide" evidence="16">
    <location>
        <begin position="1"/>
        <end position="25"/>
    </location>
</feature>
<keyword evidence="8" id="KW-0720">Serine protease</keyword>
<sequence>MERSCWAPRTFFLALLLGATLRARAAVGYYPRFSPFFFLCTHHGELEGDGEQGEVLISLHIAGNPTYYVPGQEYHVTISTSTFFDGLLVTGLYTSTSVQASQSIGGSNAFGFGIMSDHQFGNQFMCSVVASHVSHLPTTNLSFVWIAPPAGTGCVNFMATATHRGQIIFKDALAQQLCEQGAPTEATMHPHLAEVHSDSIILRDDFDSYHQLELNPNIWVECNNCETGEQCGAIMHGNAVTFCEPYGPRELITTSLNTTTASVLQFSIGSGSCRFSYSDPSIIVSYAKNNTGDWIQLERIRAPSNVSTIIHILYLPEDTKGENVQFQWKQESLHVGEVYEACWALDNILIINSAHRQVILEDSLDPVDTGNWLFFPGATVKHSCQSDGNSIYFHGNEGSEFNFATTRDVDLSTEDIQEQWSEDFESQPTGWDILGAVIGTECGTVESGLSMVFLKDGERKLCTPYMDTTGYGNLRFYFVMGRIISVELPDDARQFGIQFRWWQPYHSSQGEDVWAIDEIIMTSVLFNSISLDFTNLVEVTQSLGFYLGNVQPYCGHDWTLCKVPVSSQMIESMILPSFGKAGKRQLVSWDLDTSWVDFVQFYIQIGGESAACNKPDSREEGVLLQYSNNGGIQWHLLAEMYFSDFSKP</sequence>
<accession>A0A7F8RWY2</accession>
<dbReference type="InterPro" id="IPR034968">
    <property type="entry name" value="Reelin"/>
</dbReference>
<keyword evidence="18" id="KW-1185">Reference proteome</keyword>
<dbReference type="CDD" id="cd10036">
    <property type="entry name" value="Reelin_subrepeat_Nt"/>
    <property type="match status" value="1"/>
</dbReference>
<dbReference type="FunFam" id="2.60.40.4060:FF:000001">
    <property type="entry name" value="Reelin"/>
    <property type="match status" value="1"/>
</dbReference>
<dbReference type="GO" id="GO:0070325">
    <property type="term" value="F:lipoprotein particle receptor binding"/>
    <property type="evidence" value="ECO:0007669"/>
    <property type="project" value="InterPro"/>
</dbReference>
<dbReference type="Pfam" id="PF21471">
    <property type="entry name" value="Reelin_subrepeat-B"/>
    <property type="match status" value="3"/>
</dbReference>
<dbReference type="KEGG" id="lww:115945041"/>
<dbReference type="GO" id="GO:0005615">
    <property type="term" value="C:extracellular space"/>
    <property type="evidence" value="ECO:0007669"/>
    <property type="project" value="TreeGrafter"/>
</dbReference>
<keyword evidence="4" id="KW-0272">Extracellular matrix</keyword>
<keyword evidence="3" id="KW-0964">Secreted</keyword>
<proteinExistence type="inferred from homology"/>
<comment type="similarity">
    <text evidence="12">Belongs to the reelin family.</text>
</comment>
<dbReference type="CDD" id="cd08544">
    <property type="entry name" value="Reeler"/>
    <property type="match status" value="1"/>
</dbReference>
<evidence type="ECO:0000256" key="6">
    <source>
        <dbReference type="ARBA" id="ARBA00022723"/>
    </source>
</evidence>
<keyword evidence="2" id="KW-0217">Developmental protein</keyword>
<comment type="function">
    <text evidence="15">Extracellular matrix serine protease secreted by pioneer neurons that plays a role in layering of neurons in the cerebral cortex and cerebellum by coordinating cell positioning during neurodevelopment. Regulates microtubule function in neurons and neuronal migration. Binding to the extracellular domains of lipoprotein receptors VLDLR and LRP8/APOER2 induces tyrosine phosphorylation of DAB1 and modulation of TAU phosphorylation. Affects migration of sympathetic preganglionic neurons in the spinal cord, where it seems to act as a barrier to neuronal migration. Enzymatic activity is important for the modulation of cell adhesion.</text>
</comment>
<gene>
    <name evidence="19" type="primary">LOC115945041</name>
</gene>
<dbReference type="Pfam" id="PF02014">
    <property type="entry name" value="Reeler"/>
    <property type="match status" value="1"/>
</dbReference>
<keyword evidence="7" id="KW-0378">Hydrolase</keyword>
<evidence type="ECO:0000259" key="17">
    <source>
        <dbReference type="PROSITE" id="PS51019"/>
    </source>
</evidence>
<dbReference type="InterPro" id="IPR002861">
    <property type="entry name" value="Reeler_dom"/>
</dbReference>
<protein>
    <recommendedName>
        <fullName evidence="13">Reelin</fullName>
    </recommendedName>
</protein>
<dbReference type="GO" id="GO:0006508">
    <property type="term" value="P:proteolysis"/>
    <property type="evidence" value="ECO:0007669"/>
    <property type="project" value="UniProtKB-KW"/>
</dbReference>
<dbReference type="PROSITE" id="PS51019">
    <property type="entry name" value="REELIN"/>
    <property type="match status" value="1"/>
</dbReference>
<evidence type="ECO:0000256" key="9">
    <source>
        <dbReference type="ARBA" id="ARBA00022833"/>
    </source>
</evidence>
<evidence type="ECO:0000256" key="5">
    <source>
        <dbReference type="ARBA" id="ARBA00022670"/>
    </source>
</evidence>
<evidence type="ECO:0000256" key="2">
    <source>
        <dbReference type="ARBA" id="ARBA00022473"/>
    </source>
</evidence>
<evidence type="ECO:0000256" key="15">
    <source>
        <dbReference type="ARBA" id="ARBA00046064"/>
    </source>
</evidence>
<keyword evidence="16" id="KW-0732">Signal</keyword>
<feature type="domain" description="Reelin" evidence="17">
    <location>
        <begin position="25"/>
        <end position="190"/>
    </location>
</feature>
<evidence type="ECO:0000313" key="19">
    <source>
        <dbReference type="RefSeq" id="XP_030897785.1"/>
    </source>
</evidence>
<evidence type="ECO:0000256" key="3">
    <source>
        <dbReference type="ARBA" id="ARBA00022525"/>
    </source>
</evidence>
<evidence type="ECO:0000256" key="13">
    <source>
        <dbReference type="ARBA" id="ARBA00023900"/>
    </source>
</evidence>
<dbReference type="InterPro" id="IPR049419">
    <property type="entry name" value="Reelin_subrepeat-B"/>
</dbReference>
<dbReference type="FunFam" id="2.60.120.260:FF:000057">
    <property type="entry name" value="Reelin"/>
    <property type="match status" value="1"/>
</dbReference>
<reference evidence="19" key="1">
    <citation type="submission" date="2025-08" db="UniProtKB">
        <authorList>
            <consortium name="RefSeq"/>
        </authorList>
    </citation>
    <scope>IDENTIFICATION</scope>
    <source>
        <tissue evidence="19">Liver</tissue>
    </source>
</reference>
<comment type="subunit">
    <text evidence="14">Oligomer of disulfide-linked homodimers.</text>
</comment>
<dbReference type="PANTHER" id="PTHR11841">
    <property type="entry name" value="REELIN"/>
    <property type="match status" value="1"/>
</dbReference>
<dbReference type="GO" id="GO:0007417">
    <property type="term" value="P:central nervous system development"/>
    <property type="evidence" value="ECO:0007669"/>
    <property type="project" value="InterPro"/>
</dbReference>
<dbReference type="GeneID" id="115945041"/>
<dbReference type="GO" id="GO:0001764">
    <property type="term" value="P:neuron migration"/>
    <property type="evidence" value="ECO:0007669"/>
    <property type="project" value="InterPro"/>
</dbReference>
<evidence type="ECO:0000256" key="14">
    <source>
        <dbReference type="ARBA" id="ARBA00044961"/>
    </source>
</evidence>
<organism evidence="18 19">
    <name type="scientific">Leptonychotes weddellii</name>
    <name type="common">Weddell seal</name>
    <name type="synonym">Otaria weddellii</name>
    <dbReference type="NCBI Taxonomy" id="9713"/>
    <lineage>
        <taxon>Eukaryota</taxon>
        <taxon>Metazoa</taxon>
        <taxon>Chordata</taxon>
        <taxon>Craniata</taxon>
        <taxon>Vertebrata</taxon>
        <taxon>Euteleostomi</taxon>
        <taxon>Mammalia</taxon>
        <taxon>Eutheria</taxon>
        <taxon>Laurasiatheria</taxon>
        <taxon>Carnivora</taxon>
        <taxon>Caniformia</taxon>
        <taxon>Pinnipedia</taxon>
        <taxon>Phocidae</taxon>
        <taxon>Monachinae</taxon>
        <taxon>Lobodontini</taxon>
        <taxon>Leptonychotes</taxon>
    </lineage>
</organism>
<evidence type="ECO:0000256" key="16">
    <source>
        <dbReference type="SAM" id="SignalP"/>
    </source>
</evidence>
<dbReference type="GO" id="GO:0007155">
    <property type="term" value="P:cell adhesion"/>
    <property type="evidence" value="ECO:0007669"/>
    <property type="project" value="UniProtKB-KW"/>
</dbReference>
<evidence type="ECO:0000313" key="18">
    <source>
        <dbReference type="Proteomes" id="UP000245341"/>
    </source>
</evidence>
<dbReference type="GO" id="GO:0043005">
    <property type="term" value="C:neuron projection"/>
    <property type="evidence" value="ECO:0007669"/>
    <property type="project" value="TreeGrafter"/>
</dbReference>
<keyword evidence="6" id="KW-0479">Metal-binding</keyword>
<dbReference type="OrthoDB" id="9809014at2759"/>
<comment type="subcellular location">
    <subcellularLocation>
        <location evidence="1">Secreted</location>
        <location evidence="1">Extracellular space</location>
        <location evidence="1">Extracellular matrix</location>
    </subcellularLocation>
</comment>
<evidence type="ECO:0000256" key="4">
    <source>
        <dbReference type="ARBA" id="ARBA00022530"/>
    </source>
</evidence>
<dbReference type="GO" id="GO:0008236">
    <property type="term" value="F:serine-type peptidase activity"/>
    <property type="evidence" value="ECO:0007669"/>
    <property type="project" value="UniProtKB-KW"/>
</dbReference>
<name>A0A7F8RWY2_LEPWE</name>
<dbReference type="AlphaFoldDB" id="A0A7F8RWY2"/>
<dbReference type="InterPro" id="IPR042307">
    <property type="entry name" value="Reeler_sf"/>
</dbReference>
<feature type="chain" id="PRO_5028921026" description="Reelin" evidence="16">
    <location>
        <begin position="26"/>
        <end position="648"/>
    </location>
</feature>
<feature type="non-terminal residue" evidence="19">
    <location>
        <position position="648"/>
    </location>
</feature>
<evidence type="ECO:0000256" key="11">
    <source>
        <dbReference type="ARBA" id="ARBA00022889"/>
    </source>
</evidence>
<dbReference type="Gene3D" id="2.60.120.260">
    <property type="entry name" value="Galactose-binding domain-like"/>
    <property type="match status" value="5"/>
</dbReference>
<dbReference type="RefSeq" id="XP_030897785.1">
    <property type="nucleotide sequence ID" value="XM_031041925.1"/>
</dbReference>
<keyword evidence="5" id="KW-0645">Protease</keyword>
<dbReference type="Proteomes" id="UP000245341">
    <property type="component" value="Unplaced"/>
</dbReference>
<dbReference type="PANTHER" id="PTHR11841:SF1">
    <property type="entry name" value="REELIN"/>
    <property type="match status" value="1"/>
</dbReference>
<evidence type="ECO:0000256" key="8">
    <source>
        <dbReference type="ARBA" id="ARBA00022825"/>
    </source>
</evidence>
<keyword evidence="11" id="KW-0130">Cell adhesion</keyword>
<evidence type="ECO:0000256" key="10">
    <source>
        <dbReference type="ARBA" id="ARBA00022837"/>
    </source>
</evidence>
<keyword evidence="10" id="KW-0106">Calcium</keyword>
<evidence type="ECO:0000256" key="7">
    <source>
        <dbReference type="ARBA" id="ARBA00022801"/>
    </source>
</evidence>
<dbReference type="FunFam" id="2.60.120.260:FF:000047">
    <property type="entry name" value="Reelin"/>
    <property type="match status" value="1"/>
</dbReference>